<feature type="transmembrane region" description="Helical" evidence="1">
    <location>
        <begin position="100"/>
        <end position="120"/>
    </location>
</feature>
<dbReference type="HOGENOM" id="CLU_1853926_0_0_12"/>
<organism evidence="2 3">
    <name type="scientific">Sediminispirochaeta smaragdinae (strain DSM 11293 / JCM 15392 / SEBR 4228)</name>
    <name type="common">Spirochaeta smaragdinae</name>
    <dbReference type="NCBI Taxonomy" id="573413"/>
    <lineage>
        <taxon>Bacteria</taxon>
        <taxon>Pseudomonadati</taxon>
        <taxon>Spirochaetota</taxon>
        <taxon>Spirochaetia</taxon>
        <taxon>Spirochaetales</taxon>
        <taxon>Spirochaetaceae</taxon>
        <taxon>Sediminispirochaeta</taxon>
    </lineage>
</organism>
<dbReference type="PANTHER" id="PTHR35867">
    <property type="entry name" value="PROTEIN RSEC"/>
    <property type="match status" value="1"/>
</dbReference>
<evidence type="ECO:0000313" key="3">
    <source>
        <dbReference type="Proteomes" id="UP000002318"/>
    </source>
</evidence>
<dbReference type="Proteomes" id="UP000002318">
    <property type="component" value="Chromosome"/>
</dbReference>
<sequence>MTETVTIVSISGRLANVTCLESDSCKGCAGNSFCNAKGRSFEAKVPSELAQSLIPGDKAEVLIPPGKTIFAGFMVLIVPLLLFIAGFLLASILIPDSGEGTQAIMGIIGLGLGFLLAFAYNKLTGTKNLPIVVGKVTE</sequence>
<gene>
    <name evidence="2" type="ordered locus">Spirs_4038</name>
</gene>
<name>E1R9F2_SEDSS</name>
<keyword evidence="1" id="KW-1133">Transmembrane helix</keyword>
<protein>
    <submittedName>
        <fullName evidence="2">Positive regulator of sigma E, RseC/MucC</fullName>
    </submittedName>
</protein>
<dbReference type="EMBL" id="CP002116">
    <property type="protein sequence ID" value="ADK83121.1"/>
    <property type="molecule type" value="Genomic_DNA"/>
</dbReference>
<dbReference type="eggNOG" id="COG3086">
    <property type="taxonomic scope" value="Bacteria"/>
</dbReference>
<dbReference type="Pfam" id="PF04246">
    <property type="entry name" value="RseC_MucC"/>
    <property type="match status" value="1"/>
</dbReference>
<dbReference type="KEGG" id="ssm:Spirs_4038"/>
<keyword evidence="1" id="KW-0472">Membrane</keyword>
<dbReference type="InterPro" id="IPR007359">
    <property type="entry name" value="SigmaE_reg_RseC_MucC"/>
</dbReference>
<accession>E1R9F2</accession>
<evidence type="ECO:0000313" key="2">
    <source>
        <dbReference type="EMBL" id="ADK83121.1"/>
    </source>
</evidence>
<dbReference type="AlphaFoldDB" id="E1R9F2"/>
<dbReference type="PANTHER" id="PTHR35867:SF1">
    <property type="entry name" value="PROTEIN RSEC"/>
    <property type="match status" value="1"/>
</dbReference>
<reference evidence="2 3" key="1">
    <citation type="journal article" date="2010" name="Stand. Genomic Sci.">
        <title>Complete genome sequence of Spirochaeta smaragdinae type strain (SEBR 4228).</title>
        <authorList>
            <person name="Mavromatis K."/>
            <person name="Yasawong M."/>
            <person name="Chertkov O."/>
            <person name="Lapidus A."/>
            <person name="Lucas S."/>
            <person name="Nolan M."/>
            <person name="Del Rio T.G."/>
            <person name="Tice H."/>
            <person name="Cheng J.F."/>
            <person name="Pitluck S."/>
            <person name="Liolios K."/>
            <person name="Ivanova N."/>
            <person name="Tapia R."/>
            <person name="Han C."/>
            <person name="Bruce D."/>
            <person name="Goodwin L."/>
            <person name="Pati A."/>
            <person name="Chen A."/>
            <person name="Palaniappan K."/>
            <person name="Land M."/>
            <person name="Hauser L."/>
            <person name="Chang Y.J."/>
            <person name="Jeffries C.D."/>
            <person name="Detter J.C."/>
            <person name="Rohde M."/>
            <person name="Brambilla E."/>
            <person name="Spring S."/>
            <person name="Goker M."/>
            <person name="Sikorski J."/>
            <person name="Woyke T."/>
            <person name="Bristow J."/>
            <person name="Eisen J.A."/>
            <person name="Markowitz V."/>
            <person name="Hugenholtz P."/>
            <person name="Klenk H.P."/>
            <person name="Kyrpides N.C."/>
        </authorList>
    </citation>
    <scope>NUCLEOTIDE SEQUENCE [LARGE SCALE GENOMIC DNA]</scope>
    <source>
        <strain evidence="3">DSM 11293 / JCM 15392 / SEBR 4228</strain>
    </source>
</reference>
<keyword evidence="1" id="KW-0812">Transmembrane</keyword>
<feature type="transmembrane region" description="Helical" evidence="1">
    <location>
        <begin position="68"/>
        <end position="94"/>
    </location>
</feature>
<evidence type="ECO:0000256" key="1">
    <source>
        <dbReference type="SAM" id="Phobius"/>
    </source>
</evidence>
<keyword evidence="3" id="KW-1185">Reference proteome</keyword>
<dbReference type="RefSeq" id="WP_013256578.1">
    <property type="nucleotide sequence ID" value="NC_014364.1"/>
</dbReference>
<dbReference type="STRING" id="573413.Spirs_4038"/>
<proteinExistence type="predicted"/>
<dbReference type="OrthoDB" id="369994at2"/>